<sequence>MWSGWAAHAAAAARRLRRAMRLVNTLSSTTPVYSSGPVIPSRWTPPSWSSWAIAAHTRAVSTSTSTPPTAVSSSPVVSAHQVKARAMSALTCMAAVLAGQYAEVSCPSMVRQGKDAPPRSRTRARSRARSRVEERHCSSRAASRGRSSARAGSTKPSTSQNVWPLYPPPVSPFAPTGARCTQAEAWRSWNRSKRSASCRSGAPSTSTSAPAQCSSRTARWSATSPSQPRCRAPAIAASTWPWRSSAGSSADQEWHRYFTRCSRCPGARSVTTVVITRSSSHCVLTAPPSGTSRACSTAAATPMPLRAVRWTRTPPVPWQECRSARKGSASTSATRGSSLRTLGGVPLATSPERSTTCTVRSRASTS</sequence>
<feature type="compositionally biased region" description="Low complexity" evidence="1">
    <location>
        <begin position="200"/>
        <end position="215"/>
    </location>
</feature>
<feature type="compositionally biased region" description="Polar residues" evidence="1">
    <location>
        <begin position="351"/>
        <end position="366"/>
    </location>
</feature>
<dbReference type="AlphaFoldDB" id="A0A2N4T0Q9"/>
<feature type="compositionally biased region" description="Low complexity" evidence="1">
    <location>
        <begin position="327"/>
        <end position="342"/>
    </location>
</feature>
<comment type="caution">
    <text evidence="2">The sequence shown here is derived from an EMBL/GenBank/DDBJ whole genome shotgun (WGS) entry which is preliminary data.</text>
</comment>
<gene>
    <name evidence="2" type="ORF">AUQ48_05655</name>
</gene>
<dbReference type="Proteomes" id="UP000234632">
    <property type="component" value="Unassembled WGS sequence"/>
</dbReference>
<proteinExistence type="predicted"/>
<accession>A0A2N4T0Q9</accession>
<dbReference type="EMBL" id="LOMZ01000001">
    <property type="protein sequence ID" value="PLC11815.1"/>
    <property type="molecule type" value="Genomic_DNA"/>
</dbReference>
<reference evidence="2 3" key="1">
    <citation type="submission" date="2015-12" db="EMBL/GenBank/DDBJ databases">
        <authorList>
            <person name="Shamseldin A."/>
            <person name="Moawad H."/>
            <person name="Abd El-Rahim W.M."/>
            <person name="Sadowsky M.J."/>
        </authorList>
    </citation>
    <scope>NUCLEOTIDE SEQUENCE [LARGE SCALE GENOMIC DNA]</scope>
    <source>
        <strain evidence="2 3">S43</strain>
    </source>
</reference>
<feature type="compositionally biased region" description="Basic residues" evidence="1">
    <location>
        <begin position="120"/>
        <end position="129"/>
    </location>
</feature>
<feature type="compositionally biased region" description="Polar residues" evidence="1">
    <location>
        <begin position="216"/>
        <end position="227"/>
    </location>
</feature>
<evidence type="ECO:0000313" key="3">
    <source>
        <dbReference type="Proteomes" id="UP000234632"/>
    </source>
</evidence>
<protein>
    <submittedName>
        <fullName evidence="2">Uncharacterized protein</fullName>
    </submittedName>
</protein>
<evidence type="ECO:0000313" key="2">
    <source>
        <dbReference type="EMBL" id="PLC11815.1"/>
    </source>
</evidence>
<feature type="region of interest" description="Disordered" evidence="1">
    <location>
        <begin position="320"/>
        <end position="366"/>
    </location>
</feature>
<organism evidence="2 3">
    <name type="scientific">Kocuria flava</name>
    <dbReference type="NCBI Taxonomy" id="446860"/>
    <lineage>
        <taxon>Bacteria</taxon>
        <taxon>Bacillati</taxon>
        <taxon>Actinomycetota</taxon>
        <taxon>Actinomycetes</taxon>
        <taxon>Micrococcales</taxon>
        <taxon>Micrococcaceae</taxon>
        <taxon>Kocuria</taxon>
    </lineage>
</organism>
<name>A0A2N4T0Q9_9MICC</name>
<evidence type="ECO:0000256" key="1">
    <source>
        <dbReference type="SAM" id="MobiDB-lite"/>
    </source>
</evidence>
<feature type="region of interest" description="Disordered" evidence="1">
    <location>
        <begin position="109"/>
        <end position="167"/>
    </location>
</feature>
<feature type="compositionally biased region" description="Low complexity" evidence="1">
    <location>
        <begin position="139"/>
        <end position="153"/>
    </location>
</feature>
<feature type="region of interest" description="Disordered" evidence="1">
    <location>
        <begin position="195"/>
        <end position="229"/>
    </location>
</feature>